<comment type="caution">
    <text evidence="2">The sequence shown here is derived from an EMBL/GenBank/DDBJ whole genome shotgun (WGS) entry which is preliminary data.</text>
</comment>
<keyword evidence="3" id="KW-1185">Reference proteome</keyword>
<dbReference type="PANTHER" id="PTHR32166">
    <property type="entry name" value="OSJNBA0013A04.12 PROTEIN"/>
    <property type="match status" value="1"/>
</dbReference>
<dbReference type="Proteomes" id="UP001281410">
    <property type="component" value="Unassembled WGS sequence"/>
</dbReference>
<sequence>MRKEMIDNCVTLNNLSKKGSSSDSVTNRGIRGPMDRFVLNVEIDTVEDLGGNKQQGLGKEAREKMCIDIARFLYENGLAFNVASSLSFVNMLRSVESYRRGLKPSTTYELSTTLLIAKEANTQEIVAVVKKTWSQTRVSIMSDSVDASDAGKDATLLFNLLDYVVEEVREDLMVQVVTDNASNYKKVDEMLMKKRTQILMFSLKQTLKQMFTSKECDGCSWAKKPEGREIKKIILRDGNFWGSMSYASKTTRPLISVLRMRDFEQLPGMRFFYSAKDKAKEEIAKNLRNEKGAYKEL</sequence>
<reference evidence="2" key="1">
    <citation type="journal article" date="2023" name="Plant J.">
        <title>Genome sequences and population genomics provide insights into the demographic history, inbreeding, and mutation load of two 'living fossil' tree species of Dipteronia.</title>
        <authorList>
            <person name="Feng Y."/>
            <person name="Comes H.P."/>
            <person name="Chen J."/>
            <person name="Zhu S."/>
            <person name="Lu R."/>
            <person name="Zhang X."/>
            <person name="Li P."/>
            <person name="Qiu J."/>
            <person name="Olsen K.M."/>
            <person name="Qiu Y."/>
        </authorList>
    </citation>
    <scope>NUCLEOTIDE SEQUENCE</scope>
    <source>
        <strain evidence="2">NBL</strain>
    </source>
</reference>
<dbReference type="Pfam" id="PF04937">
    <property type="entry name" value="DUF659"/>
    <property type="match status" value="1"/>
</dbReference>
<evidence type="ECO:0000259" key="1">
    <source>
        <dbReference type="Pfam" id="PF04937"/>
    </source>
</evidence>
<dbReference type="EMBL" id="JANJYJ010000007">
    <property type="protein sequence ID" value="KAK3198780.1"/>
    <property type="molecule type" value="Genomic_DNA"/>
</dbReference>
<dbReference type="AlphaFoldDB" id="A0AAE0A136"/>
<feature type="domain" description="DUF659" evidence="1">
    <location>
        <begin position="143"/>
        <end position="211"/>
    </location>
</feature>
<organism evidence="2 3">
    <name type="scientific">Dipteronia sinensis</name>
    <dbReference type="NCBI Taxonomy" id="43782"/>
    <lineage>
        <taxon>Eukaryota</taxon>
        <taxon>Viridiplantae</taxon>
        <taxon>Streptophyta</taxon>
        <taxon>Embryophyta</taxon>
        <taxon>Tracheophyta</taxon>
        <taxon>Spermatophyta</taxon>
        <taxon>Magnoliopsida</taxon>
        <taxon>eudicotyledons</taxon>
        <taxon>Gunneridae</taxon>
        <taxon>Pentapetalae</taxon>
        <taxon>rosids</taxon>
        <taxon>malvids</taxon>
        <taxon>Sapindales</taxon>
        <taxon>Sapindaceae</taxon>
        <taxon>Hippocastanoideae</taxon>
        <taxon>Acereae</taxon>
        <taxon>Dipteronia</taxon>
    </lineage>
</organism>
<evidence type="ECO:0000313" key="3">
    <source>
        <dbReference type="Proteomes" id="UP001281410"/>
    </source>
</evidence>
<dbReference type="InterPro" id="IPR007021">
    <property type="entry name" value="DUF659"/>
</dbReference>
<dbReference type="PANTHER" id="PTHR32166:SF123">
    <property type="entry name" value="BED-TYPE DOMAIN-CONTAINING PROTEIN"/>
    <property type="match status" value="1"/>
</dbReference>
<protein>
    <recommendedName>
        <fullName evidence="1">DUF659 domain-containing protein</fullName>
    </recommendedName>
</protein>
<gene>
    <name evidence="2" type="ORF">Dsin_022195</name>
</gene>
<evidence type="ECO:0000313" key="2">
    <source>
        <dbReference type="EMBL" id="KAK3198780.1"/>
    </source>
</evidence>
<proteinExistence type="predicted"/>
<accession>A0AAE0A136</accession>
<name>A0AAE0A136_9ROSI</name>